<organism evidence="1 2">
    <name type="scientific">Rhodococcus artemisiae</name>
    <dbReference type="NCBI Taxonomy" id="714159"/>
    <lineage>
        <taxon>Bacteria</taxon>
        <taxon>Bacillati</taxon>
        <taxon>Actinomycetota</taxon>
        <taxon>Actinomycetes</taxon>
        <taxon>Mycobacteriales</taxon>
        <taxon>Nocardiaceae</taxon>
        <taxon>Rhodococcus</taxon>
    </lineage>
</organism>
<comment type="caution">
    <text evidence="1">The sequence shown here is derived from an EMBL/GenBank/DDBJ whole genome shotgun (WGS) entry which is preliminary data.</text>
</comment>
<dbReference type="Proteomes" id="UP001336020">
    <property type="component" value="Unassembled WGS sequence"/>
</dbReference>
<name>A0ABU7L5R3_9NOCA</name>
<protein>
    <submittedName>
        <fullName evidence="1">Uncharacterized protein</fullName>
    </submittedName>
</protein>
<accession>A0ABU7L5R3</accession>
<reference evidence="1 2" key="1">
    <citation type="submission" date="2023-07" db="EMBL/GenBank/DDBJ databases">
        <authorList>
            <person name="Girao M."/>
            <person name="Carvalho M.F."/>
        </authorList>
    </citation>
    <scope>NUCLEOTIDE SEQUENCE [LARGE SCALE GENOMIC DNA]</scope>
    <source>
        <strain evidence="1 2">YIM65754</strain>
    </source>
</reference>
<evidence type="ECO:0000313" key="1">
    <source>
        <dbReference type="EMBL" id="MEE2056247.1"/>
    </source>
</evidence>
<keyword evidence="2" id="KW-1185">Reference proteome</keyword>
<proteinExistence type="predicted"/>
<evidence type="ECO:0000313" key="2">
    <source>
        <dbReference type="Proteomes" id="UP001336020"/>
    </source>
</evidence>
<gene>
    <name evidence="1" type="ORF">Q7514_01725</name>
</gene>
<sequence>MTDRIRSTDHADVHECSSFGDGHHVHFIRARKAFDDSDLSVGALVCVLDDTRVELSWDGIRLVFRHHDAAAIARVAHAGGEIGTWVPQWRVLILPGSDPHVPATFTLAAPDHWTECVPERVPALTHVPGR</sequence>
<dbReference type="RefSeq" id="WP_330131542.1">
    <property type="nucleotide sequence ID" value="NZ_JAUTXY010000001.1"/>
</dbReference>
<dbReference type="EMBL" id="JAUTXY010000001">
    <property type="protein sequence ID" value="MEE2056247.1"/>
    <property type="molecule type" value="Genomic_DNA"/>
</dbReference>